<dbReference type="RefSeq" id="WP_205108210.1">
    <property type="nucleotide sequence ID" value="NZ_BAAAHT010000013.1"/>
</dbReference>
<dbReference type="PANTHER" id="PTHR30055:SF238">
    <property type="entry name" value="MYCOFACTOCIN BIOSYNTHESIS TRANSCRIPTIONAL REGULATOR MFTR-RELATED"/>
    <property type="match status" value="1"/>
</dbReference>
<proteinExistence type="predicted"/>
<name>A0ABS2L465_9MICO</name>
<accession>A0ABS2L465</accession>
<keyword evidence="1" id="KW-0805">Transcription regulation</keyword>
<feature type="DNA-binding region" description="H-T-H motif" evidence="4">
    <location>
        <begin position="29"/>
        <end position="48"/>
    </location>
</feature>
<comment type="caution">
    <text evidence="6">The sequence shown here is derived from an EMBL/GenBank/DDBJ whole genome shotgun (WGS) entry which is preliminary data.</text>
</comment>
<gene>
    <name evidence="6" type="ORF">JOE66_001529</name>
</gene>
<dbReference type="PANTHER" id="PTHR30055">
    <property type="entry name" value="HTH-TYPE TRANSCRIPTIONAL REGULATOR RUTR"/>
    <property type="match status" value="1"/>
</dbReference>
<keyword evidence="3" id="KW-0804">Transcription</keyword>
<dbReference type="PROSITE" id="PS50977">
    <property type="entry name" value="HTH_TETR_2"/>
    <property type="match status" value="1"/>
</dbReference>
<reference evidence="6 7" key="1">
    <citation type="submission" date="2021-01" db="EMBL/GenBank/DDBJ databases">
        <title>Sequencing the genomes of 1000 actinobacteria strains.</title>
        <authorList>
            <person name="Klenk H.-P."/>
        </authorList>
    </citation>
    <scope>NUCLEOTIDE SEQUENCE [LARGE SCALE GENOMIC DNA]</scope>
    <source>
        <strain evidence="6 7">DSM 13057</strain>
    </source>
</reference>
<dbReference type="InterPro" id="IPR050109">
    <property type="entry name" value="HTH-type_TetR-like_transc_reg"/>
</dbReference>
<dbReference type="EMBL" id="JAFBBU010000001">
    <property type="protein sequence ID" value="MBM7471895.1"/>
    <property type="molecule type" value="Genomic_DNA"/>
</dbReference>
<dbReference type="PRINTS" id="PR00455">
    <property type="entry name" value="HTHTETR"/>
</dbReference>
<evidence type="ECO:0000259" key="5">
    <source>
        <dbReference type="PROSITE" id="PS50977"/>
    </source>
</evidence>
<dbReference type="Pfam" id="PF00440">
    <property type="entry name" value="TetR_N"/>
    <property type="match status" value="1"/>
</dbReference>
<evidence type="ECO:0000313" key="7">
    <source>
        <dbReference type="Proteomes" id="UP000776164"/>
    </source>
</evidence>
<protein>
    <submittedName>
        <fullName evidence="6">AcrR family transcriptional regulator</fullName>
    </submittedName>
</protein>
<evidence type="ECO:0000313" key="6">
    <source>
        <dbReference type="EMBL" id="MBM7471895.1"/>
    </source>
</evidence>
<dbReference type="Proteomes" id="UP000776164">
    <property type="component" value="Unassembled WGS sequence"/>
</dbReference>
<dbReference type="InterPro" id="IPR009057">
    <property type="entry name" value="Homeodomain-like_sf"/>
</dbReference>
<feature type="domain" description="HTH tetR-type" evidence="5">
    <location>
        <begin position="6"/>
        <end position="66"/>
    </location>
</feature>
<evidence type="ECO:0000256" key="1">
    <source>
        <dbReference type="ARBA" id="ARBA00023015"/>
    </source>
</evidence>
<sequence length="192" mass="20422">MSRWEPDARERFVAAALELFTDQGYDETTVAQIAERAGLTKSTFFRHFSDKREVLAAGQETLSRLFTEGIATAPIGASPLSAVAAGLDNAASAMTPFNRELAPRLEAVIATSRELQERAALKQVGMALAMADALRARGVDSQVASTAAELGVLAFKEAFAVWIADGPDGEADLGTLLRDALERLRSAVAQLG</sequence>
<dbReference type="Gene3D" id="1.10.357.10">
    <property type="entry name" value="Tetracycline Repressor, domain 2"/>
    <property type="match status" value="1"/>
</dbReference>
<organism evidence="6 7">
    <name type="scientific">Subtercola frigoramans</name>
    <dbReference type="NCBI Taxonomy" id="120298"/>
    <lineage>
        <taxon>Bacteria</taxon>
        <taxon>Bacillati</taxon>
        <taxon>Actinomycetota</taxon>
        <taxon>Actinomycetes</taxon>
        <taxon>Micrococcales</taxon>
        <taxon>Microbacteriaceae</taxon>
        <taxon>Subtercola</taxon>
    </lineage>
</organism>
<dbReference type="InterPro" id="IPR001647">
    <property type="entry name" value="HTH_TetR"/>
</dbReference>
<dbReference type="SUPFAM" id="SSF46689">
    <property type="entry name" value="Homeodomain-like"/>
    <property type="match status" value="1"/>
</dbReference>
<keyword evidence="2 4" id="KW-0238">DNA-binding</keyword>
<keyword evidence="7" id="KW-1185">Reference proteome</keyword>
<evidence type="ECO:0000256" key="3">
    <source>
        <dbReference type="ARBA" id="ARBA00023163"/>
    </source>
</evidence>
<evidence type="ECO:0000256" key="4">
    <source>
        <dbReference type="PROSITE-ProRule" id="PRU00335"/>
    </source>
</evidence>
<evidence type="ECO:0000256" key="2">
    <source>
        <dbReference type="ARBA" id="ARBA00023125"/>
    </source>
</evidence>